<dbReference type="Pfam" id="PF13439">
    <property type="entry name" value="Glyco_transf_4"/>
    <property type="match status" value="1"/>
</dbReference>
<evidence type="ECO:0000313" key="4">
    <source>
        <dbReference type="Proteomes" id="UP001597285"/>
    </source>
</evidence>
<dbReference type="InterPro" id="IPR001296">
    <property type="entry name" value="Glyco_trans_1"/>
</dbReference>
<sequence>MKVLHVNAGLEEGGAKTHILSLLSQFNAHTAELLVLEEGIVAREARALGITVQSISQTSRYDLSILKKMVTLINEGQYDIVHTHGARANLILSLIKKRLNATWLTTIHSNPQLDFVGKGPKGKAFSFLNVRSLKKADGLITVTEEFKKVLIDMGIPETKISVVYNGLLFDGQKPSVKVHSVFTISYIARLTPIKGHELLFESLQASALNDFHLNVIGDGELRETLEQKAQELKLANNIQFHGFLDKLAIEQILQQTDLSVLASYSEGFPLALLESANQRVPFISTDVGEVALLVPDKTYGWLVPVGDKAAFSQALKEAYADWQTNTLKEKGENLFELASNQFSQEQFYQETVAVYEKYNSKTRHVDKM</sequence>
<comment type="caution">
    <text evidence="3">The sequence shown here is derived from an EMBL/GenBank/DDBJ whole genome shotgun (WGS) entry which is preliminary data.</text>
</comment>
<organism evidence="3 4">
    <name type="scientific">Carnobacterium antarcticum</name>
    <dbReference type="NCBI Taxonomy" id="2126436"/>
    <lineage>
        <taxon>Bacteria</taxon>
        <taxon>Bacillati</taxon>
        <taxon>Bacillota</taxon>
        <taxon>Bacilli</taxon>
        <taxon>Lactobacillales</taxon>
        <taxon>Carnobacteriaceae</taxon>
        <taxon>Carnobacterium</taxon>
    </lineage>
</organism>
<dbReference type="EC" id="2.4.-.-" evidence="3"/>
<accession>A0ABW4NJ42</accession>
<gene>
    <name evidence="3" type="ORF">ACFSBK_00015</name>
</gene>
<dbReference type="EMBL" id="JBHUFF010000002">
    <property type="protein sequence ID" value="MFD1798249.1"/>
    <property type="molecule type" value="Genomic_DNA"/>
</dbReference>
<keyword evidence="3" id="KW-0808">Transferase</keyword>
<dbReference type="RefSeq" id="WP_058918864.1">
    <property type="nucleotide sequence ID" value="NZ_JBHSQC010000011.1"/>
</dbReference>
<dbReference type="Pfam" id="PF00534">
    <property type="entry name" value="Glycos_transf_1"/>
    <property type="match status" value="1"/>
</dbReference>
<proteinExistence type="predicted"/>
<name>A0ABW4NJ42_9LACT</name>
<dbReference type="GO" id="GO:0016757">
    <property type="term" value="F:glycosyltransferase activity"/>
    <property type="evidence" value="ECO:0007669"/>
    <property type="project" value="UniProtKB-KW"/>
</dbReference>
<evidence type="ECO:0000313" key="3">
    <source>
        <dbReference type="EMBL" id="MFD1798249.1"/>
    </source>
</evidence>
<dbReference type="Gene3D" id="3.40.50.2000">
    <property type="entry name" value="Glycogen Phosphorylase B"/>
    <property type="match status" value="2"/>
</dbReference>
<dbReference type="PANTHER" id="PTHR12526">
    <property type="entry name" value="GLYCOSYLTRANSFERASE"/>
    <property type="match status" value="1"/>
</dbReference>
<evidence type="ECO:0000259" key="1">
    <source>
        <dbReference type="Pfam" id="PF00534"/>
    </source>
</evidence>
<feature type="domain" description="Glycosyl transferase family 1" evidence="1">
    <location>
        <begin position="181"/>
        <end position="324"/>
    </location>
</feature>
<feature type="domain" description="Glycosyltransferase subfamily 4-like N-terminal" evidence="2">
    <location>
        <begin position="13"/>
        <end position="166"/>
    </location>
</feature>
<dbReference type="InterPro" id="IPR028098">
    <property type="entry name" value="Glyco_trans_4-like_N"/>
</dbReference>
<dbReference type="SUPFAM" id="SSF53756">
    <property type="entry name" value="UDP-Glycosyltransferase/glycogen phosphorylase"/>
    <property type="match status" value="1"/>
</dbReference>
<protein>
    <submittedName>
        <fullName evidence="3">Glycosyltransferase family 4 protein</fullName>
        <ecNumber evidence="3">2.4.-.-</ecNumber>
    </submittedName>
</protein>
<dbReference type="CDD" id="cd03801">
    <property type="entry name" value="GT4_PimA-like"/>
    <property type="match status" value="1"/>
</dbReference>
<evidence type="ECO:0000259" key="2">
    <source>
        <dbReference type="Pfam" id="PF13439"/>
    </source>
</evidence>
<reference evidence="4" key="1">
    <citation type="journal article" date="2019" name="Int. J. Syst. Evol. Microbiol.">
        <title>The Global Catalogue of Microorganisms (GCM) 10K type strain sequencing project: providing services to taxonomists for standard genome sequencing and annotation.</title>
        <authorList>
            <consortium name="The Broad Institute Genomics Platform"/>
            <consortium name="The Broad Institute Genome Sequencing Center for Infectious Disease"/>
            <person name="Wu L."/>
            <person name="Ma J."/>
        </authorList>
    </citation>
    <scope>NUCLEOTIDE SEQUENCE [LARGE SCALE GENOMIC DNA]</scope>
    <source>
        <strain evidence="4">KCTC 42143</strain>
    </source>
</reference>
<keyword evidence="3" id="KW-0328">Glycosyltransferase</keyword>
<keyword evidence="4" id="KW-1185">Reference proteome</keyword>
<dbReference type="PANTHER" id="PTHR12526:SF638">
    <property type="entry name" value="SPORE COAT PROTEIN SA"/>
    <property type="match status" value="1"/>
</dbReference>
<dbReference type="Proteomes" id="UP001597285">
    <property type="component" value="Unassembled WGS sequence"/>
</dbReference>